<feature type="region of interest" description="Disordered" evidence="1">
    <location>
        <begin position="109"/>
        <end position="145"/>
    </location>
</feature>
<reference evidence="3 4" key="1">
    <citation type="submission" date="2019-07" db="EMBL/GenBank/DDBJ databases">
        <title>Whole genome shotgun sequence of Meiothermus hypogaeus NBRC 106114.</title>
        <authorList>
            <person name="Hosoyama A."/>
            <person name="Uohara A."/>
            <person name="Ohji S."/>
            <person name="Ichikawa N."/>
        </authorList>
    </citation>
    <scope>NUCLEOTIDE SEQUENCE [LARGE SCALE GENOMIC DNA]</scope>
    <source>
        <strain evidence="3 4">NBRC 106114</strain>
    </source>
</reference>
<dbReference type="AlphaFoldDB" id="A0A511R2G3"/>
<accession>A0A511R2G3</accession>
<dbReference type="RefSeq" id="WP_119342236.1">
    <property type="nucleotide sequence ID" value="NZ_BJXL01000061.1"/>
</dbReference>
<protein>
    <submittedName>
        <fullName evidence="3">Uncharacterized protein</fullName>
    </submittedName>
</protein>
<keyword evidence="2" id="KW-1133">Transmembrane helix</keyword>
<proteinExistence type="predicted"/>
<evidence type="ECO:0000313" key="4">
    <source>
        <dbReference type="Proteomes" id="UP000321197"/>
    </source>
</evidence>
<feature type="transmembrane region" description="Helical" evidence="2">
    <location>
        <begin position="233"/>
        <end position="254"/>
    </location>
</feature>
<dbReference type="EMBL" id="BJXL01000061">
    <property type="protein sequence ID" value="GEM83801.1"/>
    <property type="molecule type" value="Genomic_DNA"/>
</dbReference>
<name>A0A511R2G3_9DEIN</name>
<feature type="transmembrane region" description="Helical" evidence="2">
    <location>
        <begin position="260"/>
        <end position="278"/>
    </location>
</feature>
<sequence>MGKYEARLSDLTQADIIARLEGPGGLLALTSRELFYLDDQTQQSARLSQIKRIGVNKQTGNVDVVGEQGTMMEIAPIAFQKDELKLFLESLKGHVLKAKSEPTQVIERPKTVEQAPAAPASPPFPKFEEPVATPSAPIAQPPNPTPLEMPAPVEVEPAPSGQINIAEPPKTLPDEPSDSIWAYDGSPKPSAAPAVAEPLPTPVPSAPASQGHLTVPPVAPIRTLSSTQRIISALLKVSALITAVVTVGYLVVNMGTTSDIWVPLGVIAIGLSLSLIQWRLSEPY</sequence>
<dbReference type="OrthoDB" id="26040at2"/>
<organism evidence="3 4">
    <name type="scientific">Meiothermus hypogaeus NBRC 106114</name>
    <dbReference type="NCBI Taxonomy" id="1227553"/>
    <lineage>
        <taxon>Bacteria</taxon>
        <taxon>Thermotogati</taxon>
        <taxon>Deinococcota</taxon>
        <taxon>Deinococci</taxon>
        <taxon>Thermales</taxon>
        <taxon>Thermaceae</taxon>
        <taxon>Meiothermus</taxon>
    </lineage>
</organism>
<dbReference type="Proteomes" id="UP000321197">
    <property type="component" value="Unassembled WGS sequence"/>
</dbReference>
<evidence type="ECO:0000313" key="3">
    <source>
        <dbReference type="EMBL" id="GEM83801.1"/>
    </source>
</evidence>
<keyword evidence="2" id="KW-0812">Transmembrane</keyword>
<comment type="caution">
    <text evidence="3">The sequence shown here is derived from an EMBL/GenBank/DDBJ whole genome shotgun (WGS) entry which is preliminary data.</text>
</comment>
<gene>
    <name evidence="3" type="ORF">MHY01S_19670</name>
</gene>
<keyword evidence="2" id="KW-0472">Membrane</keyword>
<evidence type="ECO:0000256" key="2">
    <source>
        <dbReference type="SAM" id="Phobius"/>
    </source>
</evidence>
<evidence type="ECO:0000256" key="1">
    <source>
        <dbReference type="SAM" id="MobiDB-lite"/>
    </source>
</evidence>